<dbReference type="InterPro" id="IPR037187">
    <property type="entry name" value="DnaK_N"/>
</dbReference>
<dbReference type="Proteomes" id="UP000276587">
    <property type="component" value="Unassembled WGS sequence"/>
</dbReference>
<evidence type="ECO:0000313" key="8">
    <source>
        <dbReference type="Proteomes" id="UP000276587"/>
    </source>
</evidence>
<evidence type="ECO:0000313" key="7">
    <source>
        <dbReference type="EMBL" id="RMP11358.1"/>
    </source>
</evidence>
<dbReference type="PROSITE" id="PS51128">
    <property type="entry name" value="ZF_DKSA_2"/>
    <property type="match status" value="1"/>
</dbReference>
<keyword evidence="2" id="KW-0863">Zinc-finger</keyword>
<evidence type="ECO:0000256" key="1">
    <source>
        <dbReference type="ARBA" id="ARBA00022723"/>
    </source>
</evidence>
<comment type="caution">
    <text evidence="7">The sequence shown here is derived from an EMBL/GenBank/DDBJ whole genome shotgun (WGS) entry which is preliminary data.</text>
</comment>
<dbReference type="InterPro" id="IPR000962">
    <property type="entry name" value="Znf_DskA_TraR"/>
</dbReference>
<feature type="zinc finger region" description="dksA C4-type" evidence="4">
    <location>
        <begin position="133"/>
        <end position="157"/>
    </location>
</feature>
<dbReference type="Gene3D" id="1.20.120.910">
    <property type="entry name" value="DksA, coiled-coil domain"/>
    <property type="match status" value="1"/>
</dbReference>
<name>A0A3M4AWS4_PSEMA</name>
<keyword evidence="3" id="KW-0862">Zinc</keyword>
<dbReference type="InterPro" id="IPR020458">
    <property type="entry name" value="Znf_DskA_TraR_CS"/>
</dbReference>
<sequence>MECRVALEMDGAFPRPAEADRNAPLFALMHVFFIEKSMTKEKLLAMPADDYMNAEQHAFFEKLLQDMKVEHHERIEQNRIAIESLDTPADPADAASVEEERTWLVNAIDRDQRMLPQLERALERIKEDSFGWCDDSGEPIGLKRLLISPTTKYCIEAQERHEQIDKHQRQA</sequence>
<keyword evidence="8" id="KW-1185">Reference proteome</keyword>
<evidence type="ECO:0000256" key="4">
    <source>
        <dbReference type="PROSITE-ProRule" id="PRU00510"/>
    </source>
</evidence>
<dbReference type="SUPFAM" id="SSF109635">
    <property type="entry name" value="DnaK suppressor protein DksA, alpha-hairpin domain"/>
    <property type="match status" value="1"/>
</dbReference>
<dbReference type="PANTHER" id="PTHR33823">
    <property type="entry name" value="RNA POLYMERASE-BINDING TRANSCRIPTION FACTOR DKSA-RELATED"/>
    <property type="match status" value="1"/>
</dbReference>
<reference evidence="7 8" key="1">
    <citation type="submission" date="2018-08" db="EMBL/GenBank/DDBJ databases">
        <title>Recombination of ecologically and evolutionarily significant loci maintains genetic cohesion in the Pseudomonas syringae species complex.</title>
        <authorList>
            <person name="Dillon M."/>
            <person name="Thakur S."/>
            <person name="Almeida R.N.D."/>
            <person name="Weir B.S."/>
            <person name="Guttman D.S."/>
        </authorList>
    </citation>
    <scope>NUCLEOTIDE SEQUENCE [LARGE SCALE GENOMIC DNA]</scope>
    <source>
        <strain evidence="7 8">ICMP 3555</strain>
    </source>
</reference>
<dbReference type="AlphaFoldDB" id="A0A3M4AWS4"/>
<dbReference type="SUPFAM" id="SSF57716">
    <property type="entry name" value="Glucocorticoid receptor-like (DNA-binding domain)"/>
    <property type="match status" value="1"/>
</dbReference>
<proteinExistence type="predicted"/>
<dbReference type="EMBL" id="RBQF01000108">
    <property type="protein sequence ID" value="RMP11358.1"/>
    <property type="molecule type" value="Genomic_DNA"/>
</dbReference>
<dbReference type="InterPro" id="IPR048489">
    <property type="entry name" value="DksA_N"/>
</dbReference>
<protein>
    <submittedName>
        <fullName evidence="7">Uncharacterized protein</fullName>
    </submittedName>
</protein>
<evidence type="ECO:0000256" key="2">
    <source>
        <dbReference type="ARBA" id="ARBA00022771"/>
    </source>
</evidence>
<evidence type="ECO:0000256" key="3">
    <source>
        <dbReference type="ARBA" id="ARBA00022833"/>
    </source>
</evidence>
<organism evidence="7 8">
    <name type="scientific">Pseudomonas marginalis pv. marginalis</name>
    <dbReference type="NCBI Taxonomy" id="97473"/>
    <lineage>
        <taxon>Bacteria</taxon>
        <taxon>Pseudomonadati</taxon>
        <taxon>Pseudomonadota</taxon>
        <taxon>Gammaproteobacteria</taxon>
        <taxon>Pseudomonadales</taxon>
        <taxon>Pseudomonadaceae</taxon>
        <taxon>Pseudomonas</taxon>
    </lineage>
</organism>
<dbReference type="Pfam" id="PF01258">
    <property type="entry name" value="zf-dskA_traR"/>
    <property type="match status" value="1"/>
</dbReference>
<dbReference type="GO" id="GO:0008270">
    <property type="term" value="F:zinc ion binding"/>
    <property type="evidence" value="ECO:0007669"/>
    <property type="project" value="UniProtKB-KW"/>
</dbReference>
<keyword evidence="1" id="KW-0479">Metal-binding</keyword>
<gene>
    <name evidence="7" type="ORF">ALQ29_100083</name>
</gene>
<accession>A0A3M4AWS4</accession>
<dbReference type="Pfam" id="PF21157">
    <property type="entry name" value="DksA_N"/>
    <property type="match status" value="1"/>
</dbReference>
<evidence type="ECO:0000259" key="5">
    <source>
        <dbReference type="Pfam" id="PF01258"/>
    </source>
</evidence>
<dbReference type="PROSITE" id="PS01102">
    <property type="entry name" value="ZF_DKSA_1"/>
    <property type="match status" value="1"/>
</dbReference>
<feature type="domain" description="DnaK suppressor protein DksA N-terminal" evidence="6">
    <location>
        <begin position="56"/>
        <end position="125"/>
    </location>
</feature>
<feature type="domain" description="Zinc finger DksA/TraR C4-type" evidence="5">
    <location>
        <begin position="129"/>
        <end position="163"/>
    </location>
</feature>
<evidence type="ECO:0000259" key="6">
    <source>
        <dbReference type="Pfam" id="PF21157"/>
    </source>
</evidence>
<dbReference type="PANTHER" id="PTHR33823:SF2">
    <property type="entry name" value="RNA POLYMERASE-BINDING TRANSCRIPTION FACTOR DKSA"/>
    <property type="match status" value="1"/>
</dbReference>